<dbReference type="InterPro" id="IPR036365">
    <property type="entry name" value="PGBD-like_sf"/>
</dbReference>
<dbReference type="AlphaFoldDB" id="U2KVK4"/>
<organism evidence="2 3">
    <name type="scientific">Ruminococcus callidus ATCC 27760</name>
    <dbReference type="NCBI Taxonomy" id="411473"/>
    <lineage>
        <taxon>Bacteria</taxon>
        <taxon>Bacillati</taxon>
        <taxon>Bacillota</taxon>
        <taxon>Clostridia</taxon>
        <taxon>Eubacteriales</taxon>
        <taxon>Oscillospiraceae</taxon>
        <taxon>Ruminococcus</taxon>
    </lineage>
</organism>
<feature type="domain" description="Peptidoglycan binding-like" evidence="1">
    <location>
        <begin position="99"/>
        <end position="159"/>
    </location>
</feature>
<dbReference type="Proteomes" id="UP000016662">
    <property type="component" value="Unassembled WGS sequence"/>
</dbReference>
<dbReference type="Pfam" id="PF01471">
    <property type="entry name" value="PG_binding_1"/>
    <property type="match status" value="2"/>
</dbReference>
<evidence type="ECO:0000313" key="3">
    <source>
        <dbReference type="Proteomes" id="UP000016662"/>
    </source>
</evidence>
<keyword evidence="3" id="KW-1185">Reference proteome</keyword>
<reference evidence="2 3" key="1">
    <citation type="submission" date="2013-07" db="EMBL/GenBank/DDBJ databases">
        <authorList>
            <person name="Weinstock G."/>
            <person name="Sodergren E."/>
            <person name="Wylie T."/>
            <person name="Fulton L."/>
            <person name="Fulton R."/>
            <person name="Fronick C."/>
            <person name="O'Laughlin M."/>
            <person name="Godfrey J."/>
            <person name="Miner T."/>
            <person name="Herter B."/>
            <person name="Appelbaum E."/>
            <person name="Cordes M."/>
            <person name="Lek S."/>
            <person name="Wollam A."/>
            <person name="Pepin K.H."/>
            <person name="Palsikar V.B."/>
            <person name="Mitreva M."/>
            <person name="Wilson R.K."/>
        </authorList>
    </citation>
    <scope>NUCLEOTIDE SEQUENCE [LARGE SCALE GENOMIC DNA]</scope>
    <source>
        <strain evidence="2 3">ATCC 27760</strain>
    </source>
</reference>
<dbReference type="STRING" id="411473.RUMCAL_01549"/>
<dbReference type="EMBL" id="AWVF01000188">
    <property type="protein sequence ID" value="ERJ96090.1"/>
    <property type="molecule type" value="Genomic_DNA"/>
</dbReference>
<dbReference type="InterPro" id="IPR036366">
    <property type="entry name" value="PGBDSf"/>
</dbReference>
<evidence type="ECO:0000313" key="2">
    <source>
        <dbReference type="EMBL" id="ERJ96090.1"/>
    </source>
</evidence>
<comment type="caution">
    <text evidence="2">The sequence shown here is derived from an EMBL/GenBank/DDBJ whole genome shotgun (WGS) entry which is preliminary data.</text>
</comment>
<gene>
    <name evidence="2" type="ORF">RUMCAL_01549</name>
</gene>
<name>U2KVK4_9FIRM</name>
<dbReference type="PATRIC" id="fig|411473.3.peg.1260"/>
<dbReference type="Gene3D" id="1.10.101.10">
    <property type="entry name" value="PGBD-like superfamily/PGBD"/>
    <property type="match status" value="2"/>
</dbReference>
<feature type="domain" description="Peptidoglycan binding-like" evidence="1">
    <location>
        <begin position="10"/>
        <end position="67"/>
    </location>
</feature>
<dbReference type="HOGENOM" id="CLU_111573_1_0_9"/>
<dbReference type="OrthoDB" id="1859318at2"/>
<dbReference type="InterPro" id="IPR002477">
    <property type="entry name" value="Peptidoglycan-bd-like"/>
</dbReference>
<sequence length="174" mass="18995">MAYTELQKQQHIRELQGYLHGISHIQQLPHIIPDGIYGEKTIEAIRQFQQQNHMPATGETDTATWNAVAQAYLQEVRPPVLHLALFPTGITAYTLGDTGGAVFVIQGILQAIQNNFPKIPPISNSGVFDTATQNAVKQFQSYTPLPADGVVDAATWNHLLAALDAEIRNSAGVV</sequence>
<dbReference type="eggNOG" id="COG3409">
    <property type="taxonomic scope" value="Bacteria"/>
</dbReference>
<protein>
    <submittedName>
        <fullName evidence="2">Peptidoglycan binding domain protein</fullName>
    </submittedName>
</protein>
<evidence type="ECO:0000259" key="1">
    <source>
        <dbReference type="Pfam" id="PF01471"/>
    </source>
</evidence>
<proteinExistence type="predicted"/>
<dbReference type="RefSeq" id="WP_021683020.1">
    <property type="nucleotide sequence ID" value="NZ_KI260452.1"/>
</dbReference>
<accession>U2KVK4</accession>
<dbReference type="SUPFAM" id="SSF47090">
    <property type="entry name" value="PGBD-like"/>
    <property type="match status" value="2"/>
</dbReference>